<feature type="non-terminal residue" evidence="9">
    <location>
        <position position="61"/>
    </location>
</feature>
<gene>
    <name evidence="9" type="ORF">OSTQU699_LOCUS4350</name>
</gene>
<dbReference type="EMBL" id="CAJHUC010000934">
    <property type="protein sequence ID" value="CAD7698990.1"/>
    <property type="molecule type" value="Genomic_DNA"/>
</dbReference>
<evidence type="ECO:0000256" key="5">
    <source>
        <dbReference type="ARBA" id="ARBA00022824"/>
    </source>
</evidence>
<dbReference type="Proteomes" id="UP000708148">
    <property type="component" value="Unassembled WGS sequence"/>
</dbReference>
<dbReference type="GO" id="GO:0034975">
    <property type="term" value="P:protein folding in endoplasmic reticulum"/>
    <property type="evidence" value="ECO:0007669"/>
    <property type="project" value="TreeGrafter"/>
</dbReference>
<evidence type="ECO:0000256" key="6">
    <source>
        <dbReference type="ARBA" id="ARBA00022989"/>
    </source>
</evidence>
<evidence type="ECO:0000256" key="7">
    <source>
        <dbReference type="ARBA" id="ARBA00023136"/>
    </source>
</evidence>
<keyword evidence="5" id="KW-0256">Endoplasmic reticulum</keyword>
<organism evidence="9 10">
    <name type="scientific">Ostreobium quekettii</name>
    <dbReference type="NCBI Taxonomy" id="121088"/>
    <lineage>
        <taxon>Eukaryota</taxon>
        <taxon>Viridiplantae</taxon>
        <taxon>Chlorophyta</taxon>
        <taxon>core chlorophytes</taxon>
        <taxon>Ulvophyceae</taxon>
        <taxon>TCBD clade</taxon>
        <taxon>Bryopsidales</taxon>
        <taxon>Ostreobineae</taxon>
        <taxon>Ostreobiaceae</taxon>
        <taxon>Ostreobium</taxon>
    </lineage>
</organism>
<dbReference type="InterPro" id="IPR029008">
    <property type="entry name" value="EMC6-like"/>
</dbReference>
<keyword evidence="6 8" id="KW-1133">Transmembrane helix</keyword>
<evidence type="ECO:0000256" key="3">
    <source>
        <dbReference type="ARBA" id="ARBA00020827"/>
    </source>
</evidence>
<dbReference type="AlphaFoldDB" id="A0A8S1IVM7"/>
<keyword evidence="7 8" id="KW-0472">Membrane</keyword>
<dbReference type="PANTHER" id="PTHR20994:SF0">
    <property type="entry name" value="ER MEMBRANE PROTEIN COMPLEX SUBUNIT 6"/>
    <property type="match status" value="1"/>
</dbReference>
<dbReference type="PANTHER" id="PTHR20994">
    <property type="entry name" value="ER MEMBRANE PROTEIN COMPLEX SUBUNIT 6"/>
    <property type="match status" value="1"/>
</dbReference>
<comment type="caution">
    <text evidence="9">The sequence shown here is derived from an EMBL/GenBank/DDBJ whole genome shotgun (WGS) entry which is preliminary data.</text>
</comment>
<dbReference type="InterPro" id="IPR008504">
    <property type="entry name" value="Emc6"/>
</dbReference>
<evidence type="ECO:0000256" key="8">
    <source>
        <dbReference type="SAM" id="Phobius"/>
    </source>
</evidence>
<comment type="similarity">
    <text evidence="2">Belongs to the EMC6 family.</text>
</comment>
<proteinExistence type="inferred from homology"/>
<evidence type="ECO:0000256" key="1">
    <source>
        <dbReference type="ARBA" id="ARBA00004477"/>
    </source>
</evidence>
<evidence type="ECO:0000256" key="2">
    <source>
        <dbReference type="ARBA" id="ARBA00009436"/>
    </source>
</evidence>
<dbReference type="GO" id="GO:0000045">
    <property type="term" value="P:autophagosome assembly"/>
    <property type="evidence" value="ECO:0007669"/>
    <property type="project" value="TreeGrafter"/>
</dbReference>
<dbReference type="GO" id="GO:0072546">
    <property type="term" value="C:EMC complex"/>
    <property type="evidence" value="ECO:0007669"/>
    <property type="project" value="InterPro"/>
</dbReference>
<comment type="subcellular location">
    <subcellularLocation>
        <location evidence="1">Endoplasmic reticulum membrane</location>
        <topology evidence="1">Multi-pass membrane protein</topology>
    </subcellularLocation>
</comment>
<sequence length="61" mass="6231">MPRVKKPGALGDLVSVANVKNNIAVVSFCRVITSVLAGIVAGILGITGLAGVLIYLVFHAL</sequence>
<keyword evidence="10" id="KW-1185">Reference proteome</keyword>
<dbReference type="OrthoDB" id="16510at2759"/>
<reference evidence="9" key="1">
    <citation type="submission" date="2020-12" db="EMBL/GenBank/DDBJ databases">
        <authorList>
            <person name="Iha C."/>
        </authorList>
    </citation>
    <scope>NUCLEOTIDE SEQUENCE</scope>
</reference>
<accession>A0A8S1IVM7</accession>
<name>A0A8S1IVM7_9CHLO</name>
<evidence type="ECO:0000313" key="10">
    <source>
        <dbReference type="Proteomes" id="UP000708148"/>
    </source>
</evidence>
<dbReference type="Pfam" id="PF07019">
    <property type="entry name" value="EMC6"/>
    <property type="match status" value="1"/>
</dbReference>
<feature type="transmembrane region" description="Helical" evidence="8">
    <location>
        <begin position="35"/>
        <end position="58"/>
    </location>
</feature>
<evidence type="ECO:0000313" key="9">
    <source>
        <dbReference type="EMBL" id="CAD7698990.1"/>
    </source>
</evidence>
<keyword evidence="4 8" id="KW-0812">Transmembrane</keyword>
<evidence type="ECO:0000256" key="4">
    <source>
        <dbReference type="ARBA" id="ARBA00022692"/>
    </source>
</evidence>
<protein>
    <recommendedName>
        <fullName evidence="3">ER membrane protein complex subunit 6</fullName>
    </recommendedName>
</protein>